<name>A0A835UH04_VANPL</name>
<accession>A0A835UH04</accession>
<protein>
    <submittedName>
        <fullName evidence="1">Uncharacterized protein</fullName>
    </submittedName>
</protein>
<reference evidence="1 2" key="1">
    <citation type="journal article" date="2020" name="Nat. Food">
        <title>A phased Vanilla planifolia genome enables genetic improvement of flavour and production.</title>
        <authorList>
            <person name="Hasing T."/>
            <person name="Tang H."/>
            <person name="Brym M."/>
            <person name="Khazi F."/>
            <person name="Huang T."/>
            <person name="Chambers A.H."/>
        </authorList>
    </citation>
    <scope>NUCLEOTIDE SEQUENCE [LARGE SCALE GENOMIC DNA]</scope>
    <source>
        <tissue evidence="1">Leaf</tissue>
    </source>
</reference>
<keyword evidence="2" id="KW-1185">Reference proteome</keyword>
<evidence type="ECO:0000313" key="1">
    <source>
        <dbReference type="EMBL" id="KAG0461033.1"/>
    </source>
</evidence>
<comment type="caution">
    <text evidence="1">The sequence shown here is derived from an EMBL/GenBank/DDBJ whole genome shotgun (WGS) entry which is preliminary data.</text>
</comment>
<proteinExistence type="predicted"/>
<evidence type="ECO:0000313" key="2">
    <source>
        <dbReference type="Proteomes" id="UP000636800"/>
    </source>
</evidence>
<organism evidence="1 2">
    <name type="scientific">Vanilla planifolia</name>
    <name type="common">Vanilla</name>
    <dbReference type="NCBI Taxonomy" id="51239"/>
    <lineage>
        <taxon>Eukaryota</taxon>
        <taxon>Viridiplantae</taxon>
        <taxon>Streptophyta</taxon>
        <taxon>Embryophyta</taxon>
        <taxon>Tracheophyta</taxon>
        <taxon>Spermatophyta</taxon>
        <taxon>Magnoliopsida</taxon>
        <taxon>Liliopsida</taxon>
        <taxon>Asparagales</taxon>
        <taxon>Orchidaceae</taxon>
        <taxon>Vanilloideae</taxon>
        <taxon>Vanilleae</taxon>
        <taxon>Vanilla</taxon>
    </lineage>
</organism>
<dbReference type="Proteomes" id="UP000636800">
    <property type="component" value="Chromosome 11"/>
</dbReference>
<sequence>MSTAQLTLVVYPNTTSTRPSSSSENGSFGPLIAVVSVILVLTIHSLHHWPFLCSKVPFDRGLGGDHAAFYSKEDVEAYRRVALRWLWEPEGSWEHDAG</sequence>
<gene>
    <name evidence="1" type="ORF">HPP92_021330</name>
</gene>
<dbReference type="OrthoDB" id="6500128at2759"/>
<dbReference type="AlphaFoldDB" id="A0A835UH04"/>
<dbReference type="EMBL" id="JADCNL010000011">
    <property type="protein sequence ID" value="KAG0461033.1"/>
    <property type="molecule type" value="Genomic_DNA"/>
</dbReference>